<dbReference type="Proteomes" id="UP000765509">
    <property type="component" value="Unassembled WGS sequence"/>
</dbReference>
<sequence length="179" mass="20460">MINTLVVHPSISLPTQPPSKKFHSHLIPSTPRRFQPVPSSLPSSVPSTSRPILASPMKPSPIPQPRPSPLHTSHQLQPVARKSQRREDWSPFPFPTTQVFQNQELWPIRVTREDPNVVNKGQDAVARFFRIVDINSREVILYYNDRIIPGTSSEEMAAKFSWYEDELINESQRTFNDLG</sequence>
<feature type="compositionally biased region" description="Low complexity" evidence="1">
    <location>
        <begin position="36"/>
        <end position="57"/>
    </location>
</feature>
<feature type="compositionally biased region" description="Pro residues" evidence="1">
    <location>
        <begin position="58"/>
        <end position="68"/>
    </location>
</feature>
<name>A0A9Q3FZF4_9BASI</name>
<organism evidence="2 3">
    <name type="scientific">Austropuccinia psidii MF-1</name>
    <dbReference type="NCBI Taxonomy" id="1389203"/>
    <lineage>
        <taxon>Eukaryota</taxon>
        <taxon>Fungi</taxon>
        <taxon>Dikarya</taxon>
        <taxon>Basidiomycota</taxon>
        <taxon>Pucciniomycotina</taxon>
        <taxon>Pucciniomycetes</taxon>
        <taxon>Pucciniales</taxon>
        <taxon>Sphaerophragmiaceae</taxon>
        <taxon>Austropuccinia</taxon>
    </lineage>
</organism>
<dbReference type="AlphaFoldDB" id="A0A9Q3FZF4"/>
<gene>
    <name evidence="2" type="ORF">O181_086530</name>
</gene>
<dbReference type="EMBL" id="AVOT02051828">
    <property type="protein sequence ID" value="MBW0546815.1"/>
    <property type="molecule type" value="Genomic_DNA"/>
</dbReference>
<reference evidence="2" key="1">
    <citation type="submission" date="2021-03" db="EMBL/GenBank/DDBJ databases">
        <title>Draft genome sequence of rust myrtle Austropuccinia psidii MF-1, a brazilian biotype.</title>
        <authorList>
            <person name="Quecine M.C."/>
            <person name="Pachon D.M.R."/>
            <person name="Bonatelli M.L."/>
            <person name="Correr F.H."/>
            <person name="Franceschini L.M."/>
            <person name="Leite T.F."/>
            <person name="Margarido G.R.A."/>
            <person name="Almeida C.A."/>
            <person name="Ferrarezi J.A."/>
            <person name="Labate C.A."/>
        </authorList>
    </citation>
    <scope>NUCLEOTIDE SEQUENCE</scope>
    <source>
        <strain evidence="2">MF-1</strain>
    </source>
</reference>
<feature type="region of interest" description="Disordered" evidence="1">
    <location>
        <begin position="1"/>
        <end position="88"/>
    </location>
</feature>
<evidence type="ECO:0000313" key="2">
    <source>
        <dbReference type="EMBL" id="MBW0546815.1"/>
    </source>
</evidence>
<protein>
    <submittedName>
        <fullName evidence="2">Uncharacterized protein</fullName>
    </submittedName>
</protein>
<evidence type="ECO:0000256" key="1">
    <source>
        <dbReference type="SAM" id="MobiDB-lite"/>
    </source>
</evidence>
<keyword evidence="3" id="KW-1185">Reference proteome</keyword>
<evidence type="ECO:0000313" key="3">
    <source>
        <dbReference type="Proteomes" id="UP000765509"/>
    </source>
</evidence>
<accession>A0A9Q3FZF4</accession>
<proteinExistence type="predicted"/>
<comment type="caution">
    <text evidence="2">The sequence shown here is derived from an EMBL/GenBank/DDBJ whole genome shotgun (WGS) entry which is preliminary data.</text>
</comment>